<dbReference type="Gene3D" id="3.50.7.10">
    <property type="entry name" value="GroEL"/>
    <property type="match status" value="1"/>
</dbReference>
<dbReference type="InterPro" id="IPR053374">
    <property type="entry name" value="TCP-1_chaperonin"/>
</dbReference>
<comment type="subcellular location">
    <subcellularLocation>
        <location evidence="1">Cytoplasm</location>
        <location evidence="1">Cytoskeleton</location>
        <location evidence="1">Microtubule organizing center</location>
        <location evidence="1">Centrosome</location>
    </subcellularLocation>
</comment>
<dbReference type="InterPro" id="IPR027413">
    <property type="entry name" value="GROEL-like_equatorial_sf"/>
</dbReference>
<evidence type="ECO:0000313" key="19">
    <source>
        <dbReference type="EMBL" id="KAL2779850.1"/>
    </source>
</evidence>
<dbReference type="PROSITE" id="PS00751">
    <property type="entry name" value="TCP1_2"/>
    <property type="match status" value="1"/>
</dbReference>
<dbReference type="GO" id="GO:0050821">
    <property type="term" value="P:protein stabilization"/>
    <property type="evidence" value="ECO:0007669"/>
    <property type="project" value="UniProtKB-ARBA"/>
</dbReference>
<keyword evidence="7" id="KW-0378">Hydrolase</keyword>
<dbReference type="Proteomes" id="UP001610411">
    <property type="component" value="Unassembled WGS sequence"/>
</dbReference>
<dbReference type="Gene3D" id="3.30.260.10">
    <property type="entry name" value="TCP-1-like chaperonin intermediate domain"/>
    <property type="match status" value="1"/>
</dbReference>
<keyword evidence="20" id="KW-1185">Reference proteome</keyword>
<evidence type="ECO:0000256" key="16">
    <source>
        <dbReference type="ARBA" id="ARBA00093360"/>
    </source>
</evidence>
<evidence type="ECO:0000313" key="20">
    <source>
        <dbReference type="Proteomes" id="UP001610411"/>
    </source>
</evidence>
<dbReference type="InterPro" id="IPR002194">
    <property type="entry name" value="Chaperonin_TCP-1_CS"/>
</dbReference>
<organism evidence="19 20">
    <name type="scientific">Daubentonia madagascariensis</name>
    <name type="common">Aye-aye</name>
    <name type="synonym">Sciurus madagascariensis</name>
    <dbReference type="NCBI Taxonomy" id="31869"/>
    <lineage>
        <taxon>Eukaryota</taxon>
        <taxon>Metazoa</taxon>
        <taxon>Chordata</taxon>
        <taxon>Craniata</taxon>
        <taxon>Vertebrata</taxon>
        <taxon>Euteleostomi</taxon>
        <taxon>Mammalia</taxon>
        <taxon>Eutheria</taxon>
        <taxon>Euarchontoglires</taxon>
        <taxon>Primates</taxon>
        <taxon>Strepsirrhini</taxon>
        <taxon>Chiromyiformes</taxon>
        <taxon>Daubentoniidae</taxon>
        <taxon>Daubentonia</taxon>
    </lineage>
</organism>
<dbReference type="GO" id="GO:0005524">
    <property type="term" value="F:ATP binding"/>
    <property type="evidence" value="ECO:0007669"/>
    <property type="project" value="UniProtKB-KW"/>
</dbReference>
<keyword evidence="6 18" id="KW-0547">Nucleotide-binding</keyword>
<dbReference type="Pfam" id="PF00118">
    <property type="entry name" value="Cpn60_TCP1"/>
    <property type="match status" value="1"/>
</dbReference>
<keyword evidence="5" id="KW-0597">Phosphoprotein</keyword>
<dbReference type="InterPro" id="IPR017998">
    <property type="entry name" value="Chaperone_TCP-1"/>
</dbReference>
<dbReference type="Gene3D" id="1.10.560.10">
    <property type="entry name" value="GroEL-like equatorial domain"/>
    <property type="match status" value="1"/>
</dbReference>
<dbReference type="InterPro" id="IPR054827">
    <property type="entry name" value="thermosome_alpha"/>
</dbReference>
<dbReference type="PANTHER" id="PTHR11353">
    <property type="entry name" value="CHAPERONIN"/>
    <property type="match status" value="1"/>
</dbReference>
<comment type="subunit">
    <text evidence="17">Component of the chaperonin-containing T-complex (TRiC), a hexadecamer composed of two identical back-to-back stacked rings enclosing a protein folding chamber. Each ring is made up of eight different subunits: TCP1/CCT1, CCT2, CCT3, CCT4, CCT5, CCT6A/CCT6, CCT7, CCT8. Interacts with PACRG. Interacts with DNAAF4. Interacts with DLEC1. Interacts with SPMAP2.</text>
</comment>
<dbReference type="FunFam" id="3.50.7.10:FF:000003">
    <property type="entry name" value="T-complex protein 1 subunit epsilon"/>
    <property type="match status" value="1"/>
</dbReference>
<dbReference type="GO" id="GO:0005832">
    <property type="term" value="C:chaperonin-containing T-complex"/>
    <property type="evidence" value="ECO:0007669"/>
    <property type="project" value="UniProtKB-ARBA"/>
</dbReference>
<keyword evidence="3" id="KW-0963">Cytoplasm</keyword>
<dbReference type="GO" id="GO:0016787">
    <property type="term" value="F:hydrolase activity"/>
    <property type="evidence" value="ECO:0007669"/>
    <property type="project" value="UniProtKB-KW"/>
</dbReference>
<keyword evidence="10" id="KW-0007">Acetylation</keyword>
<dbReference type="NCBIfam" id="NF041083">
    <property type="entry name" value="thermosome_beta"/>
    <property type="match status" value="1"/>
</dbReference>
<evidence type="ECO:0000256" key="18">
    <source>
        <dbReference type="RuleBase" id="RU004187"/>
    </source>
</evidence>
<evidence type="ECO:0000256" key="6">
    <source>
        <dbReference type="ARBA" id="ARBA00022741"/>
    </source>
</evidence>
<comment type="catalytic activity">
    <reaction evidence="15">
        <text>ATP + H2O = ADP + phosphate + H(+)</text>
        <dbReference type="Rhea" id="RHEA:13065"/>
        <dbReference type="ChEBI" id="CHEBI:15377"/>
        <dbReference type="ChEBI" id="CHEBI:15378"/>
        <dbReference type="ChEBI" id="CHEBI:30616"/>
        <dbReference type="ChEBI" id="CHEBI:43474"/>
        <dbReference type="ChEBI" id="CHEBI:456216"/>
    </reaction>
</comment>
<evidence type="ECO:0000256" key="3">
    <source>
        <dbReference type="ARBA" id="ARBA00022490"/>
    </source>
</evidence>
<evidence type="ECO:0000256" key="7">
    <source>
        <dbReference type="ARBA" id="ARBA00022801"/>
    </source>
</evidence>
<protein>
    <recommendedName>
        <fullName evidence="13">T-complex protein 1 subunit epsilon</fullName>
    </recommendedName>
    <alternativeName>
        <fullName evidence="14">CCT-epsilon</fullName>
    </alternativeName>
</protein>
<comment type="function">
    <text evidence="16">Component of the chaperonin-containing T-complex (TRiC), a molecular chaperone complex that assists the folding of actin, tubulin and other proteins upon ATP hydrolysis. The TRiC complex mediates the folding of WRAP53/TCAB1, thereby regulating telomere maintenance. As part of the TRiC complex may play a role in the assembly of BBSome, a complex involved in ciliogenesis regulating transports vesicles to the cilia.</text>
</comment>
<dbReference type="NCBIfam" id="TIGR02343">
    <property type="entry name" value="chap_CCT_epsi"/>
    <property type="match status" value="1"/>
</dbReference>
<evidence type="ECO:0000256" key="11">
    <source>
        <dbReference type="ARBA" id="ARBA00023186"/>
    </source>
</evidence>
<dbReference type="GO" id="GO:0044183">
    <property type="term" value="F:protein folding chaperone"/>
    <property type="evidence" value="ECO:0007669"/>
    <property type="project" value="UniProtKB-ARBA"/>
</dbReference>
<dbReference type="InterPro" id="IPR027409">
    <property type="entry name" value="GroEL-like_apical_dom_sf"/>
</dbReference>
<keyword evidence="12" id="KW-0206">Cytoskeleton</keyword>
<dbReference type="FunFam" id="1.10.560.10:FF:000053">
    <property type="entry name" value="T-complex protein 1 subunit delta"/>
    <property type="match status" value="1"/>
</dbReference>
<keyword evidence="11 18" id="KW-0143">Chaperone</keyword>
<dbReference type="NCBIfam" id="NF041082">
    <property type="entry name" value="thermosome_alpha"/>
    <property type="match status" value="1"/>
</dbReference>
<evidence type="ECO:0000256" key="8">
    <source>
        <dbReference type="ARBA" id="ARBA00022840"/>
    </source>
</evidence>
<keyword evidence="4" id="KW-1017">Isopeptide bond</keyword>
<evidence type="ECO:0000256" key="15">
    <source>
        <dbReference type="ARBA" id="ARBA00049360"/>
    </source>
</evidence>
<dbReference type="SUPFAM" id="SSF54849">
    <property type="entry name" value="GroEL-intermediate domain like"/>
    <property type="match status" value="1"/>
</dbReference>
<gene>
    <name evidence="19" type="ORF">WCI35_013210</name>
</gene>
<keyword evidence="9" id="KW-0832">Ubl conjugation</keyword>
<dbReference type="EMBL" id="JBFSEQ010000004">
    <property type="protein sequence ID" value="KAL2779850.1"/>
    <property type="molecule type" value="Genomic_DNA"/>
</dbReference>
<dbReference type="FunFam" id="3.30.260.10:FF:000028">
    <property type="entry name" value="T-complex protein 1 subunit epsilon"/>
    <property type="match status" value="1"/>
</dbReference>
<dbReference type="InterPro" id="IPR012718">
    <property type="entry name" value="Chap_CCT_epsi"/>
</dbReference>
<comment type="caution">
    <text evidence="19">The sequence shown here is derived from an EMBL/GenBank/DDBJ whole genome shotgun (WGS) entry which is preliminary data.</text>
</comment>
<evidence type="ECO:0000256" key="14">
    <source>
        <dbReference type="ARBA" id="ARBA00033325"/>
    </source>
</evidence>
<evidence type="ECO:0000256" key="12">
    <source>
        <dbReference type="ARBA" id="ARBA00023212"/>
    </source>
</evidence>
<comment type="similarity">
    <text evidence="2 18">Belongs to the TCP-1 chaperonin family.</text>
</comment>
<keyword evidence="8 18" id="KW-0067">ATP-binding</keyword>
<proteinExistence type="inferred from homology"/>
<evidence type="ECO:0000256" key="13">
    <source>
        <dbReference type="ARBA" id="ARBA00024086"/>
    </source>
</evidence>
<dbReference type="GO" id="GO:0032212">
    <property type="term" value="P:positive regulation of telomere maintenance via telomerase"/>
    <property type="evidence" value="ECO:0007669"/>
    <property type="project" value="UniProtKB-ARBA"/>
</dbReference>
<reference evidence="19 20" key="1">
    <citation type="journal article" date="2024" name="G3 (Bethesda)">
        <title>A hybrid genome assembly of the endangered aye-aye (Daubentonia madagascariensis).</title>
        <authorList>
            <person name="Versoza C.J."/>
            <person name="Pfeifer S.P."/>
        </authorList>
    </citation>
    <scope>NUCLEOTIDE SEQUENCE [LARGE SCALE GENOMIC DNA]</scope>
    <source>
        <strain evidence="19">6821</strain>
    </source>
</reference>
<accession>A0ABD2ELL8</accession>
<evidence type="ECO:0000256" key="4">
    <source>
        <dbReference type="ARBA" id="ARBA00022499"/>
    </source>
</evidence>
<dbReference type="FunFam" id="1.10.560.10:FF:000049">
    <property type="entry name" value="T-complex protein 1 subunitTheta, putative"/>
    <property type="match status" value="1"/>
</dbReference>
<dbReference type="PRINTS" id="PR00304">
    <property type="entry name" value="TCOMPLEXTCP1"/>
</dbReference>
<dbReference type="SUPFAM" id="SSF48592">
    <property type="entry name" value="GroEL equatorial domain-like"/>
    <property type="match status" value="1"/>
</dbReference>
<evidence type="ECO:0000256" key="17">
    <source>
        <dbReference type="ARBA" id="ARBA00093473"/>
    </source>
</evidence>
<sequence length="541" mass="59637">MASVGTLAFDEYGRPFLIIKDQDRKSRLMGLEALKSHIMAAKAVANTMRTSLGPNGLDKMMVDKDGDVTVTNDGATILSMMDVDHQIAKLMVELSKSQDDEIGDGTTGVVVLAGALLEEAEQLLDRGIHPIRIADGYEQAARIAIEHLDKISDSVLVDIKDTEPLIQTAKTTLGSKVVNSCHRQMAEIAVNAVLTVADMKRRDVDFELIKVEGKVGGRLEDTKLIKGVIVDKDFSHPQMPKKVENAKIAVLTCPFEPPKPKTKHKLDVTSVEDYKALQKYEKEKFEEMIQQIKETGANLAICQWGFDDEANHLLLQNNLPAVRWVGGPEIELIAIATGGRIVPRFSELTAEKLGFAGIVKEISFGTTKDKMLVIEQCKNSRAVTIFIRGGNKMIIEEAKRSLHDALCVIRNLIRDNRVVYGGGAAEISCALAVSQEADKCPTLEQYAMRAFADALEVIPMALSENSGMNPIQTMTEVRARQVKEMNPALGIDCLHKGTNDMKQQHVIETLIGKKQQISLATQMVRMILKIDDIRKPGESEE</sequence>
<dbReference type="CDD" id="cd03339">
    <property type="entry name" value="TCP1_epsilon"/>
    <property type="match status" value="1"/>
</dbReference>
<dbReference type="InterPro" id="IPR002423">
    <property type="entry name" value="Cpn60/GroEL/TCP-1"/>
</dbReference>
<evidence type="ECO:0000256" key="9">
    <source>
        <dbReference type="ARBA" id="ARBA00022843"/>
    </source>
</evidence>
<evidence type="ECO:0000256" key="2">
    <source>
        <dbReference type="ARBA" id="ARBA00008020"/>
    </source>
</evidence>
<dbReference type="AlphaFoldDB" id="A0ABD2ELL8"/>
<dbReference type="GO" id="GO:0005813">
    <property type="term" value="C:centrosome"/>
    <property type="evidence" value="ECO:0007669"/>
    <property type="project" value="UniProtKB-SubCell"/>
</dbReference>
<dbReference type="InterPro" id="IPR027410">
    <property type="entry name" value="TCP-1-like_intermed_sf"/>
</dbReference>
<dbReference type="PROSITE" id="PS00750">
    <property type="entry name" value="TCP1_1"/>
    <property type="match status" value="1"/>
</dbReference>
<evidence type="ECO:0000256" key="5">
    <source>
        <dbReference type="ARBA" id="ARBA00022553"/>
    </source>
</evidence>
<evidence type="ECO:0000256" key="1">
    <source>
        <dbReference type="ARBA" id="ARBA00004300"/>
    </source>
</evidence>
<name>A0ABD2ELL8_DAUMA</name>
<dbReference type="PROSITE" id="PS00995">
    <property type="entry name" value="TCP1_3"/>
    <property type="match status" value="1"/>
</dbReference>
<evidence type="ECO:0000256" key="10">
    <source>
        <dbReference type="ARBA" id="ARBA00022990"/>
    </source>
</evidence>
<dbReference type="SUPFAM" id="SSF52029">
    <property type="entry name" value="GroEL apical domain-like"/>
    <property type="match status" value="1"/>
</dbReference>